<keyword evidence="12" id="KW-1185">Reference proteome</keyword>
<keyword evidence="6 10" id="KW-1133">Transmembrane helix</keyword>
<accession>A0A9P8TCH7</accession>
<sequence length="208" mass="23693">MSLRNIGAALNRIHYSSLLPNSTTSHIFGTGDSYAPRTIVIQIFTIQIFYYLTALVIQYAVSILLGLEYTLAWTFSWRLITLDNSLGWILIIIWLIDSFISVLFLTLVVGRSKLAWDFALTIHFVNLLVVWFYEGTFPWDFYWWVLQVISTFVLVSLGTWGAQWRELRDTFFEGIVDVELGNLSAPTTVPDTVQDPSKAGPNVSKSNQ</sequence>
<evidence type="ECO:0000313" key="12">
    <source>
        <dbReference type="Proteomes" id="UP000774326"/>
    </source>
</evidence>
<dbReference type="PANTHER" id="PTHR12952:SF0">
    <property type="entry name" value="PROTEIN SYS1 HOMOLOG"/>
    <property type="match status" value="1"/>
</dbReference>
<dbReference type="Proteomes" id="UP000774326">
    <property type="component" value="Unassembled WGS sequence"/>
</dbReference>
<reference evidence="11" key="2">
    <citation type="submission" date="2021-01" db="EMBL/GenBank/DDBJ databases">
        <authorList>
            <person name="Schikora-Tamarit M.A."/>
        </authorList>
    </citation>
    <scope>NUCLEOTIDE SEQUENCE</scope>
    <source>
        <strain evidence="11">CBS2887</strain>
    </source>
</reference>
<evidence type="ECO:0000256" key="1">
    <source>
        <dbReference type="ARBA" id="ARBA00004653"/>
    </source>
</evidence>
<evidence type="ECO:0000256" key="6">
    <source>
        <dbReference type="ARBA" id="ARBA00022989"/>
    </source>
</evidence>
<gene>
    <name evidence="11" type="ORF">WICPIJ_009879</name>
</gene>
<proteinExistence type="inferred from homology"/>
<feature type="transmembrane region" description="Helical" evidence="10">
    <location>
        <begin position="114"/>
        <end position="135"/>
    </location>
</feature>
<reference evidence="11" key="1">
    <citation type="journal article" date="2021" name="Open Biol.">
        <title>Shared evolutionary footprints suggest mitochondrial oxidative damage underlies multiple complex I losses in fungi.</title>
        <authorList>
            <person name="Schikora-Tamarit M.A."/>
            <person name="Marcet-Houben M."/>
            <person name="Nosek J."/>
            <person name="Gabaldon T."/>
        </authorList>
    </citation>
    <scope>NUCLEOTIDE SEQUENCE</scope>
    <source>
        <strain evidence="11">CBS2887</strain>
    </source>
</reference>
<evidence type="ECO:0000256" key="9">
    <source>
        <dbReference type="SAM" id="MobiDB-lite"/>
    </source>
</evidence>
<evidence type="ECO:0000256" key="8">
    <source>
        <dbReference type="ARBA" id="ARBA00023136"/>
    </source>
</evidence>
<feature type="transmembrane region" description="Helical" evidence="10">
    <location>
        <begin position="48"/>
        <end position="67"/>
    </location>
</feature>
<keyword evidence="7" id="KW-0333">Golgi apparatus</keyword>
<comment type="caution">
    <text evidence="11">The sequence shown here is derived from an EMBL/GenBank/DDBJ whole genome shotgun (WGS) entry which is preliminary data.</text>
</comment>
<dbReference type="GO" id="GO:0005829">
    <property type="term" value="C:cytosol"/>
    <property type="evidence" value="ECO:0007669"/>
    <property type="project" value="GOC"/>
</dbReference>
<dbReference type="GO" id="GO:0000139">
    <property type="term" value="C:Golgi membrane"/>
    <property type="evidence" value="ECO:0007669"/>
    <property type="project" value="UniProtKB-SubCell"/>
</dbReference>
<organism evidence="11 12">
    <name type="scientific">Wickerhamomyces pijperi</name>
    <name type="common">Yeast</name>
    <name type="synonym">Pichia pijperi</name>
    <dbReference type="NCBI Taxonomy" id="599730"/>
    <lineage>
        <taxon>Eukaryota</taxon>
        <taxon>Fungi</taxon>
        <taxon>Dikarya</taxon>
        <taxon>Ascomycota</taxon>
        <taxon>Saccharomycotina</taxon>
        <taxon>Saccharomycetes</taxon>
        <taxon>Phaffomycetales</taxon>
        <taxon>Wickerhamomycetaceae</taxon>
        <taxon>Wickerhamomyces</taxon>
    </lineage>
</organism>
<keyword evidence="4 10" id="KW-0812">Transmembrane</keyword>
<evidence type="ECO:0008006" key="13">
    <source>
        <dbReference type="Google" id="ProtNLM"/>
    </source>
</evidence>
<evidence type="ECO:0000256" key="3">
    <source>
        <dbReference type="ARBA" id="ARBA00022448"/>
    </source>
</evidence>
<comment type="similarity">
    <text evidence="2">Belongs to the SYS1 family.</text>
</comment>
<dbReference type="GO" id="GO:0034067">
    <property type="term" value="P:protein localization to Golgi apparatus"/>
    <property type="evidence" value="ECO:0007669"/>
    <property type="project" value="TreeGrafter"/>
</dbReference>
<keyword evidence="5" id="KW-0653">Protein transport</keyword>
<comment type="subcellular location">
    <subcellularLocation>
        <location evidence="1">Golgi apparatus membrane</location>
        <topology evidence="1">Multi-pass membrane protein</topology>
    </subcellularLocation>
</comment>
<evidence type="ECO:0000256" key="2">
    <source>
        <dbReference type="ARBA" id="ARBA00008160"/>
    </source>
</evidence>
<dbReference type="OrthoDB" id="542931at2759"/>
<evidence type="ECO:0000256" key="4">
    <source>
        <dbReference type="ARBA" id="ARBA00022692"/>
    </source>
</evidence>
<keyword evidence="3" id="KW-0813">Transport</keyword>
<feature type="transmembrane region" description="Helical" evidence="10">
    <location>
        <begin position="141"/>
        <end position="162"/>
    </location>
</feature>
<dbReference type="GO" id="GO:0006895">
    <property type="term" value="P:Golgi to endosome transport"/>
    <property type="evidence" value="ECO:0007669"/>
    <property type="project" value="TreeGrafter"/>
</dbReference>
<feature type="region of interest" description="Disordered" evidence="9">
    <location>
        <begin position="187"/>
        <end position="208"/>
    </location>
</feature>
<evidence type="ECO:0000313" key="11">
    <source>
        <dbReference type="EMBL" id="KAH3673236.1"/>
    </source>
</evidence>
<keyword evidence="8 10" id="KW-0472">Membrane</keyword>
<evidence type="ECO:0000256" key="5">
    <source>
        <dbReference type="ARBA" id="ARBA00022927"/>
    </source>
</evidence>
<evidence type="ECO:0000256" key="10">
    <source>
        <dbReference type="SAM" id="Phobius"/>
    </source>
</evidence>
<dbReference type="GO" id="GO:0043001">
    <property type="term" value="P:Golgi to plasma membrane protein transport"/>
    <property type="evidence" value="ECO:0007669"/>
    <property type="project" value="TreeGrafter"/>
</dbReference>
<dbReference type="PANTHER" id="PTHR12952">
    <property type="entry name" value="SYS1"/>
    <property type="match status" value="1"/>
</dbReference>
<protein>
    <recommendedName>
        <fullName evidence="13">Protein SYS1</fullName>
    </recommendedName>
</protein>
<dbReference type="Pfam" id="PF09801">
    <property type="entry name" value="SYS1"/>
    <property type="match status" value="1"/>
</dbReference>
<dbReference type="AlphaFoldDB" id="A0A9P8TCH7"/>
<dbReference type="InterPro" id="IPR019185">
    <property type="entry name" value="Integral_membrane_SYS1-rel"/>
</dbReference>
<evidence type="ECO:0000256" key="7">
    <source>
        <dbReference type="ARBA" id="ARBA00023034"/>
    </source>
</evidence>
<dbReference type="GO" id="GO:0005802">
    <property type="term" value="C:trans-Golgi network"/>
    <property type="evidence" value="ECO:0007669"/>
    <property type="project" value="TreeGrafter"/>
</dbReference>
<feature type="transmembrane region" description="Helical" evidence="10">
    <location>
        <begin position="87"/>
        <end position="107"/>
    </location>
</feature>
<name>A0A9P8TCH7_WICPI</name>
<dbReference type="EMBL" id="JAEUBG010005685">
    <property type="protein sequence ID" value="KAH3673236.1"/>
    <property type="molecule type" value="Genomic_DNA"/>
</dbReference>